<dbReference type="AlphaFoldDB" id="A0A8J5BUB2"/>
<proteinExistence type="predicted"/>
<feature type="region of interest" description="Disordered" evidence="1">
    <location>
        <begin position="109"/>
        <end position="140"/>
    </location>
</feature>
<dbReference type="Pfam" id="PF03242">
    <property type="entry name" value="LEA_3a"/>
    <property type="match status" value="1"/>
</dbReference>
<sequence>MLSSAINYTTSLSVIRHRTKRRKGGAHEQEEEEREQMAARSFVGVAASLKNNITTRFASRMGYAATATAATVEICGEKTAAVGQVVLNSTTAAADASYLSASTSSWMPDPVTGYYRPGNRRKEAETVELRETCRSHEQSN</sequence>
<reference evidence="2 3" key="1">
    <citation type="submission" date="2020-08" db="EMBL/GenBank/DDBJ databases">
        <title>Plant Genome Project.</title>
        <authorList>
            <person name="Zhang R.-G."/>
        </authorList>
    </citation>
    <scope>NUCLEOTIDE SEQUENCE [LARGE SCALE GENOMIC DNA]</scope>
    <source>
        <tissue evidence="2">Rhizome</tissue>
    </source>
</reference>
<protein>
    <submittedName>
        <fullName evidence="2">Uncharacterized protein</fullName>
    </submittedName>
</protein>
<keyword evidence="3" id="KW-1185">Reference proteome</keyword>
<name>A0A8J5BUB2_ZINOF</name>
<dbReference type="EMBL" id="JACMSC010000084">
    <property type="protein sequence ID" value="KAG6467166.1"/>
    <property type="molecule type" value="Genomic_DNA"/>
</dbReference>
<gene>
    <name evidence="2" type="ORF">ZIOFF_075034</name>
</gene>
<organism evidence="2 3">
    <name type="scientific">Zingiber officinale</name>
    <name type="common">Ginger</name>
    <name type="synonym">Amomum zingiber</name>
    <dbReference type="NCBI Taxonomy" id="94328"/>
    <lineage>
        <taxon>Eukaryota</taxon>
        <taxon>Viridiplantae</taxon>
        <taxon>Streptophyta</taxon>
        <taxon>Embryophyta</taxon>
        <taxon>Tracheophyta</taxon>
        <taxon>Spermatophyta</taxon>
        <taxon>Magnoliopsida</taxon>
        <taxon>Liliopsida</taxon>
        <taxon>Zingiberales</taxon>
        <taxon>Zingiberaceae</taxon>
        <taxon>Zingiber</taxon>
    </lineage>
</organism>
<evidence type="ECO:0000256" key="1">
    <source>
        <dbReference type="SAM" id="MobiDB-lite"/>
    </source>
</evidence>
<accession>A0A8J5BUB2</accession>
<comment type="caution">
    <text evidence="2">The sequence shown here is derived from an EMBL/GenBank/DDBJ whole genome shotgun (WGS) entry which is preliminary data.</text>
</comment>
<dbReference type="GO" id="GO:0005739">
    <property type="term" value="C:mitochondrion"/>
    <property type="evidence" value="ECO:0007669"/>
    <property type="project" value="TreeGrafter"/>
</dbReference>
<evidence type="ECO:0000313" key="2">
    <source>
        <dbReference type="EMBL" id="KAG6467166.1"/>
    </source>
</evidence>
<dbReference type="GO" id="GO:0006950">
    <property type="term" value="P:response to stress"/>
    <property type="evidence" value="ECO:0007669"/>
    <property type="project" value="TreeGrafter"/>
</dbReference>
<dbReference type="PANTHER" id="PTHR33509:SF5">
    <property type="entry name" value="PROTEIN SENESCENCE-ASSOCIATED GENE 21, MITOCHONDRIAL"/>
    <property type="match status" value="1"/>
</dbReference>
<dbReference type="InterPro" id="IPR004926">
    <property type="entry name" value="LEA_3a"/>
</dbReference>
<dbReference type="PANTHER" id="PTHR33509">
    <property type="entry name" value="LATE EMBRYOGENIS ABUNDANT PROTEIN 2-RELATED"/>
    <property type="match status" value="1"/>
</dbReference>
<feature type="compositionally biased region" description="Basic and acidic residues" evidence="1">
    <location>
        <begin position="120"/>
        <end position="140"/>
    </location>
</feature>
<dbReference type="Proteomes" id="UP000734854">
    <property type="component" value="Unassembled WGS sequence"/>
</dbReference>
<evidence type="ECO:0000313" key="3">
    <source>
        <dbReference type="Proteomes" id="UP000734854"/>
    </source>
</evidence>